<gene>
    <name evidence="3" type="ORF">ENK37_09715</name>
</gene>
<comment type="caution">
    <text evidence="3">The sequence shown here is derived from an EMBL/GenBank/DDBJ whole genome shotgun (WGS) entry which is preliminary data.</text>
</comment>
<dbReference type="AlphaFoldDB" id="A0A7C4VDF2"/>
<dbReference type="GO" id="GO:0016787">
    <property type="term" value="F:hydrolase activity"/>
    <property type="evidence" value="ECO:0007669"/>
    <property type="project" value="UniProtKB-KW"/>
</dbReference>
<feature type="domain" description="Isochorismatase-like" evidence="2">
    <location>
        <begin position="6"/>
        <end position="178"/>
    </location>
</feature>
<evidence type="ECO:0000313" key="3">
    <source>
        <dbReference type="EMBL" id="HGY10306.1"/>
    </source>
</evidence>
<dbReference type="InterPro" id="IPR050272">
    <property type="entry name" value="Isochorismatase-like_hydrls"/>
</dbReference>
<dbReference type="PANTHER" id="PTHR43540">
    <property type="entry name" value="PEROXYUREIDOACRYLATE/UREIDOACRYLATE AMIDOHYDROLASE-RELATED"/>
    <property type="match status" value="1"/>
</dbReference>
<accession>A0A7C4VDF2</accession>
<dbReference type="Gene3D" id="3.40.50.850">
    <property type="entry name" value="Isochorismatase-like"/>
    <property type="match status" value="1"/>
</dbReference>
<dbReference type="CDD" id="cd01014">
    <property type="entry name" value="nicotinamidase_related"/>
    <property type="match status" value="1"/>
</dbReference>
<dbReference type="Pfam" id="PF00857">
    <property type="entry name" value="Isochorismatase"/>
    <property type="match status" value="1"/>
</dbReference>
<proteinExistence type="predicted"/>
<sequence length="184" mass="19953">MTVKPALLLIDVQKGFDDPIWGRRNNPEAEAKIGRLLTAWREAAAPVLHVRHDSRYPELPLHPANPGNAFKPVAEPLPGEPVFAKRVNSAFIGTGLESYLRQVGIERLVIVGLTTDHCVSTTARMGGNLGFDVVVVGDATATFDRQGPNGDTYPAEEVHRINLASLHGEFARVMDTAEALKLLG</sequence>
<dbReference type="EMBL" id="DRPZ01000243">
    <property type="protein sequence ID" value="HGY10306.1"/>
    <property type="molecule type" value="Genomic_DNA"/>
</dbReference>
<dbReference type="InterPro" id="IPR000868">
    <property type="entry name" value="Isochorismatase-like_dom"/>
</dbReference>
<dbReference type="PANTHER" id="PTHR43540:SF1">
    <property type="entry name" value="ISOCHORISMATASE HYDROLASE"/>
    <property type="match status" value="1"/>
</dbReference>
<organism evidence="3">
    <name type="scientific">Oceanithermus profundus</name>
    <dbReference type="NCBI Taxonomy" id="187137"/>
    <lineage>
        <taxon>Bacteria</taxon>
        <taxon>Thermotogati</taxon>
        <taxon>Deinococcota</taxon>
        <taxon>Deinococci</taxon>
        <taxon>Thermales</taxon>
        <taxon>Thermaceae</taxon>
        <taxon>Oceanithermus</taxon>
    </lineage>
</organism>
<evidence type="ECO:0000256" key="1">
    <source>
        <dbReference type="ARBA" id="ARBA00022801"/>
    </source>
</evidence>
<evidence type="ECO:0000259" key="2">
    <source>
        <dbReference type="Pfam" id="PF00857"/>
    </source>
</evidence>
<protein>
    <submittedName>
        <fullName evidence="3">Cysteine hydrolase</fullName>
    </submittedName>
</protein>
<dbReference type="InterPro" id="IPR036380">
    <property type="entry name" value="Isochorismatase-like_sf"/>
</dbReference>
<reference evidence="3" key="1">
    <citation type="journal article" date="2020" name="mSystems">
        <title>Genome- and Community-Level Interaction Insights into Carbon Utilization and Element Cycling Functions of Hydrothermarchaeota in Hydrothermal Sediment.</title>
        <authorList>
            <person name="Zhou Z."/>
            <person name="Liu Y."/>
            <person name="Xu W."/>
            <person name="Pan J."/>
            <person name="Luo Z.H."/>
            <person name="Li M."/>
        </authorList>
    </citation>
    <scope>NUCLEOTIDE SEQUENCE [LARGE SCALE GENOMIC DNA]</scope>
    <source>
        <strain evidence="3">HyVt-570</strain>
    </source>
</reference>
<keyword evidence="1 3" id="KW-0378">Hydrolase</keyword>
<dbReference type="SUPFAM" id="SSF52499">
    <property type="entry name" value="Isochorismatase-like hydrolases"/>
    <property type="match status" value="1"/>
</dbReference>
<dbReference type="Proteomes" id="UP000885759">
    <property type="component" value="Unassembled WGS sequence"/>
</dbReference>
<name>A0A7C4VDF2_9DEIN</name>